<dbReference type="InterPro" id="IPR033900">
    <property type="entry name" value="Gram_neg_porin_domain"/>
</dbReference>
<evidence type="ECO:0000313" key="14">
    <source>
        <dbReference type="Proteomes" id="UP000000366"/>
    </source>
</evidence>
<dbReference type="InterPro" id="IPR050298">
    <property type="entry name" value="Gram-neg_bact_OMP"/>
</dbReference>
<dbReference type="InterPro" id="IPR002299">
    <property type="entry name" value="Porin_Neis"/>
</dbReference>
<keyword evidence="14" id="KW-1185">Reference proteome</keyword>
<dbReference type="GO" id="GO:0015288">
    <property type="term" value="F:porin activity"/>
    <property type="evidence" value="ECO:0007669"/>
    <property type="project" value="UniProtKB-KW"/>
</dbReference>
<evidence type="ECO:0000256" key="8">
    <source>
        <dbReference type="ARBA" id="ARBA00023114"/>
    </source>
</evidence>
<evidence type="ECO:0000256" key="6">
    <source>
        <dbReference type="ARBA" id="ARBA00022729"/>
    </source>
</evidence>
<evidence type="ECO:0000256" key="2">
    <source>
        <dbReference type="ARBA" id="ARBA00011233"/>
    </source>
</evidence>
<reference evidence="13 14" key="1">
    <citation type="journal article" date="2007" name="J. Bacteriol.">
        <title>Whole-genome analysis of the methyl tert-butyl ether-degrading beta-proteobacterium Methylibium petroleiphilum PM1.</title>
        <authorList>
            <person name="Kane S.R."/>
            <person name="Chakicherla A.Y."/>
            <person name="Chain P.S.G."/>
            <person name="Schmidt R."/>
            <person name="Shin M.W."/>
            <person name="Legler T.C."/>
            <person name="Scow K.M."/>
            <person name="Larimer F.W."/>
            <person name="Lucas S.M."/>
            <person name="Richardson P.M."/>
            <person name="Hristova K.R."/>
        </authorList>
    </citation>
    <scope>NUCLEOTIDE SEQUENCE [LARGE SCALE GENOMIC DNA]</scope>
    <source>
        <strain evidence="14">ATCC BAA-1232 / LMG 22953 / PM1</strain>
    </source>
</reference>
<keyword evidence="9" id="KW-0472">Membrane</keyword>
<dbReference type="CDD" id="cd00342">
    <property type="entry name" value="gram_neg_porins"/>
    <property type="match status" value="1"/>
</dbReference>
<comment type="subunit">
    <text evidence="2">Homotrimer.</text>
</comment>
<dbReference type="PRINTS" id="PR00184">
    <property type="entry name" value="NEISSPPORIN"/>
</dbReference>
<dbReference type="InterPro" id="IPR001702">
    <property type="entry name" value="Porin_Gram-ve"/>
</dbReference>
<dbReference type="AlphaFoldDB" id="A2SC03"/>
<name>A2SC03_METPP</name>
<keyword evidence="10" id="KW-0998">Cell outer membrane</keyword>
<evidence type="ECO:0000313" key="13">
    <source>
        <dbReference type="EMBL" id="ABM93092.1"/>
    </source>
</evidence>
<evidence type="ECO:0000256" key="3">
    <source>
        <dbReference type="ARBA" id="ARBA00022448"/>
    </source>
</evidence>
<dbReference type="STRING" id="420662.Mpe_A0130"/>
<feature type="domain" description="Porin" evidence="12">
    <location>
        <begin position="7"/>
        <end position="295"/>
    </location>
</feature>
<evidence type="ECO:0000256" key="9">
    <source>
        <dbReference type="ARBA" id="ARBA00023136"/>
    </source>
</evidence>
<keyword evidence="7" id="KW-0406">Ion transport</keyword>
<keyword evidence="5" id="KW-0812">Transmembrane</keyword>
<protein>
    <submittedName>
        <fullName evidence="13">Outer membrane porin protein</fullName>
    </submittedName>
</protein>
<evidence type="ECO:0000256" key="4">
    <source>
        <dbReference type="ARBA" id="ARBA00022452"/>
    </source>
</evidence>
<evidence type="ECO:0000256" key="5">
    <source>
        <dbReference type="ARBA" id="ARBA00022692"/>
    </source>
</evidence>
<evidence type="ECO:0000256" key="10">
    <source>
        <dbReference type="ARBA" id="ARBA00023237"/>
    </source>
</evidence>
<dbReference type="eggNOG" id="COG3203">
    <property type="taxonomic scope" value="Bacteria"/>
</dbReference>
<keyword evidence="4" id="KW-1134">Transmembrane beta strand</keyword>
<evidence type="ECO:0000259" key="12">
    <source>
        <dbReference type="Pfam" id="PF13609"/>
    </source>
</evidence>
<dbReference type="KEGG" id="mpt:Mpe_A0130"/>
<sequence length="326" mass="34544">MKKLALAAALCAAFTGSAFAQSSVTLYGRLNTSIEFQDNDVSDATVMKNNASRWGLRGNEDLGGGLSAFFQLESGFGSDDGTGTGGFGRDAYVGLKSTSWGQIKMGKIALGALYGSTIDYIGVFNHDTGTTSEDNIYSLRVGFSNAVEYTSPNFGPVSFAVTVAAGEGTGPKTYEGVVNYDVDGLHIGAGYSKSEDTFGNDTIKGFSAGAAYTMGPFLLGLAYENSDDVVLGKRNQVTGTVQYTVGASEFHVSVGWADEWDNLADSDAIQYTLGYNYNLSKRTKVYAFYYAIDNNSFPYGGSGTATLPVLADNKFSSIGLGIRHNF</sequence>
<dbReference type="PANTHER" id="PTHR34501:SF9">
    <property type="entry name" value="MAJOR OUTER MEMBRANE PROTEIN P.IA"/>
    <property type="match status" value="1"/>
</dbReference>
<feature type="chain" id="PRO_5002646170" evidence="11">
    <location>
        <begin position="21"/>
        <end position="326"/>
    </location>
</feature>
<keyword evidence="6 11" id="KW-0732">Signal</keyword>
<dbReference type="GO" id="GO:0046930">
    <property type="term" value="C:pore complex"/>
    <property type="evidence" value="ECO:0007669"/>
    <property type="project" value="UniProtKB-KW"/>
</dbReference>
<keyword evidence="3" id="KW-0813">Transport</keyword>
<feature type="signal peptide" evidence="11">
    <location>
        <begin position="1"/>
        <end position="20"/>
    </location>
</feature>
<organism evidence="13 14">
    <name type="scientific">Methylibium petroleiphilum (strain ATCC BAA-1232 / LMG 22953 / PM1)</name>
    <dbReference type="NCBI Taxonomy" id="420662"/>
    <lineage>
        <taxon>Bacteria</taxon>
        <taxon>Pseudomonadati</taxon>
        <taxon>Pseudomonadota</taxon>
        <taxon>Betaproteobacteria</taxon>
        <taxon>Burkholderiales</taxon>
        <taxon>Sphaerotilaceae</taxon>
        <taxon>Methylibium</taxon>
    </lineage>
</organism>
<dbReference type="EMBL" id="CP000555">
    <property type="protein sequence ID" value="ABM93092.1"/>
    <property type="molecule type" value="Genomic_DNA"/>
</dbReference>
<evidence type="ECO:0000256" key="1">
    <source>
        <dbReference type="ARBA" id="ARBA00004571"/>
    </source>
</evidence>
<dbReference type="Pfam" id="PF13609">
    <property type="entry name" value="Porin_4"/>
    <property type="match status" value="1"/>
</dbReference>
<dbReference type="RefSeq" id="WP_011827731.1">
    <property type="nucleotide sequence ID" value="NC_008825.1"/>
</dbReference>
<dbReference type="HOGENOM" id="CLU_038238_2_0_4"/>
<dbReference type="InterPro" id="IPR023614">
    <property type="entry name" value="Porin_dom_sf"/>
</dbReference>
<evidence type="ECO:0000256" key="11">
    <source>
        <dbReference type="SAM" id="SignalP"/>
    </source>
</evidence>
<keyword evidence="8" id="KW-0626">Porin</keyword>
<dbReference type="PRINTS" id="PR00182">
    <property type="entry name" value="ECOLNEIPORIN"/>
</dbReference>
<dbReference type="PANTHER" id="PTHR34501">
    <property type="entry name" value="PROTEIN YDDL-RELATED"/>
    <property type="match status" value="1"/>
</dbReference>
<dbReference type="GO" id="GO:0034220">
    <property type="term" value="P:monoatomic ion transmembrane transport"/>
    <property type="evidence" value="ECO:0007669"/>
    <property type="project" value="InterPro"/>
</dbReference>
<proteinExistence type="predicted"/>
<dbReference type="Proteomes" id="UP000000366">
    <property type="component" value="Chromosome"/>
</dbReference>
<evidence type="ECO:0000256" key="7">
    <source>
        <dbReference type="ARBA" id="ARBA00023065"/>
    </source>
</evidence>
<gene>
    <name evidence="13" type="ordered locus">Mpe_A0130</name>
</gene>
<comment type="subcellular location">
    <subcellularLocation>
        <location evidence="1">Cell outer membrane</location>
        <topology evidence="1">Multi-pass membrane protein</topology>
    </subcellularLocation>
</comment>
<dbReference type="Gene3D" id="2.40.160.10">
    <property type="entry name" value="Porin"/>
    <property type="match status" value="1"/>
</dbReference>
<accession>A2SC03</accession>
<dbReference type="SUPFAM" id="SSF56935">
    <property type="entry name" value="Porins"/>
    <property type="match status" value="1"/>
</dbReference>
<dbReference type="GO" id="GO:0009279">
    <property type="term" value="C:cell outer membrane"/>
    <property type="evidence" value="ECO:0007669"/>
    <property type="project" value="UniProtKB-SubCell"/>
</dbReference>